<organism evidence="2 3">
    <name type="scientific">Hebeloma cylindrosporum</name>
    <dbReference type="NCBI Taxonomy" id="76867"/>
    <lineage>
        <taxon>Eukaryota</taxon>
        <taxon>Fungi</taxon>
        <taxon>Dikarya</taxon>
        <taxon>Basidiomycota</taxon>
        <taxon>Agaricomycotina</taxon>
        <taxon>Agaricomycetes</taxon>
        <taxon>Agaricomycetidae</taxon>
        <taxon>Agaricales</taxon>
        <taxon>Agaricineae</taxon>
        <taxon>Hymenogastraceae</taxon>
        <taxon>Hebeloma</taxon>
    </lineage>
</organism>
<dbReference type="STRING" id="686832.A0A0C3BDQ5"/>
<dbReference type="Proteomes" id="UP000053424">
    <property type="component" value="Unassembled WGS sequence"/>
</dbReference>
<dbReference type="EMBL" id="KN831842">
    <property type="protein sequence ID" value="KIM34935.1"/>
    <property type="molecule type" value="Genomic_DNA"/>
</dbReference>
<dbReference type="OrthoDB" id="3143151at2759"/>
<evidence type="ECO:0000313" key="3">
    <source>
        <dbReference type="Proteomes" id="UP000053424"/>
    </source>
</evidence>
<evidence type="ECO:0000256" key="1">
    <source>
        <dbReference type="SAM" id="MobiDB-lite"/>
    </source>
</evidence>
<proteinExistence type="predicted"/>
<evidence type="ECO:0000313" key="2">
    <source>
        <dbReference type="EMBL" id="KIM34935.1"/>
    </source>
</evidence>
<feature type="region of interest" description="Disordered" evidence="1">
    <location>
        <begin position="423"/>
        <end position="447"/>
    </location>
</feature>
<protein>
    <submittedName>
        <fullName evidence="2">Uncharacterized protein</fullName>
    </submittedName>
</protein>
<dbReference type="AlphaFoldDB" id="A0A0C3BDQ5"/>
<reference evidence="3" key="2">
    <citation type="submission" date="2015-01" db="EMBL/GenBank/DDBJ databases">
        <title>Evolutionary Origins and Diversification of the Mycorrhizal Mutualists.</title>
        <authorList>
            <consortium name="DOE Joint Genome Institute"/>
            <consortium name="Mycorrhizal Genomics Consortium"/>
            <person name="Kohler A."/>
            <person name="Kuo A."/>
            <person name="Nagy L.G."/>
            <person name="Floudas D."/>
            <person name="Copeland A."/>
            <person name="Barry K.W."/>
            <person name="Cichocki N."/>
            <person name="Veneault-Fourrey C."/>
            <person name="LaButti K."/>
            <person name="Lindquist E.A."/>
            <person name="Lipzen A."/>
            <person name="Lundell T."/>
            <person name="Morin E."/>
            <person name="Murat C."/>
            <person name="Riley R."/>
            <person name="Ohm R."/>
            <person name="Sun H."/>
            <person name="Tunlid A."/>
            <person name="Henrissat B."/>
            <person name="Grigoriev I.V."/>
            <person name="Hibbett D.S."/>
            <person name="Martin F."/>
        </authorList>
    </citation>
    <scope>NUCLEOTIDE SEQUENCE [LARGE SCALE GENOMIC DNA]</scope>
    <source>
        <strain evidence="3">h7</strain>
    </source>
</reference>
<gene>
    <name evidence="2" type="ORF">M413DRAFT_32908</name>
</gene>
<keyword evidence="3" id="KW-1185">Reference proteome</keyword>
<name>A0A0C3BDQ5_HEBCY</name>
<accession>A0A0C3BDQ5</accession>
<sequence>MAIMSNVFIVSVICKWYQRAVVSAEETKKYFDRITESLHPSYILKWIQQTEEAKALHTDDPLGTASIKPKTRAEVEIDLVTGPATNQTAEIWLLMIGITLEEDQLNLQHYIHSKGRYYKSHADKHLDDDAQAHLIGDASIIPFYPNQDAGQPAEELPTLELFLDEPGTHPEKMKIALPSVFSAQYMARLGIDKLWDQELELQRDQANNALHSIQLAIGQKSFQYTSNMRYVNPNPPVTRPHVAIHALGHQISTLRHVYAKCRKAMVKLNIPHIQEPNHPGSARNKLSWIFTWKRALTPPSLNQILDNARLIPLKKALTGKKERDPEEISHLVPMPHWSFDDHIGEDGLIITCWSEMVALAPLPSASLNSAPNSPPGNLGGALATQPMALDTVPLHEPQDVQMAGQLSPVGTDISSTGLLVVYDAVDEDEDPDRALSDDYEGGASERE</sequence>
<dbReference type="HOGENOM" id="CLU_612585_0_0_1"/>
<reference evidence="2 3" key="1">
    <citation type="submission" date="2014-04" db="EMBL/GenBank/DDBJ databases">
        <authorList>
            <consortium name="DOE Joint Genome Institute"/>
            <person name="Kuo A."/>
            <person name="Gay G."/>
            <person name="Dore J."/>
            <person name="Kohler A."/>
            <person name="Nagy L.G."/>
            <person name="Floudas D."/>
            <person name="Copeland A."/>
            <person name="Barry K.W."/>
            <person name="Cichocki N."/>
            <person name="Veneault-Fourrey C."/>
            <person name="LaButti K."/>
            <person name="Lindquist E.A."/>
            <person name="Lipzen A."/>
            <person name="Lundell T."/>
            <person name="Morin E."/>
            <person name="Murat C."/>
            <person name="Sun H."/>
            <person name="Tunlid A."/>
            <person name="Henrissat B."/>
            <person name="Grigoriev I.V."/>
            <person name="Hibbett D.S."/>
            <person name="Martin F."/>
            <person name="Nordberg H.P."/>
            <person name="Cantor M.N."/>
            <person name="Hua S.X."/>
        </authorList>
    </citation>
    <scope>NUCLEOTIDE SEQUENCE [LARGE SCALE GENOMIC DNA]</scope>
    <source>
        <strain evidence="3">h7</strain>
    </source>
</reference>